<dbReference type="KEGG" id="pfer:IRI77_15260"/>
<dbReference type="EMBL" id="CP063849">
    <property type="protein sequence ID" value="QOY91249.1"/>
    <property type="molecule type" value="Genomic_DNA"/>
</dbReference>
<evidence type="ECO:0000313" key="1">
    <source>
        <dbReference type="EMBL" id="QOY91249.1"/>
    </source>
</evidence>
<name>A0A7S7NWV9_PALFE</name>
<organism evidence="1 2">
    <name type="scientific">Paludibaculum fermentans</name>
    <dbReference type="NCBI Taxonomy" id="1473598"/>
    <lineage>
        <taxon>Bacteria</taxon>
        <taxon>Pseudomonadati</taxon>
        <taxon>Acidobacteriota</taxon>
        <taxon>Terriglobia</taxon>
        <taxon>Bryobacterales</taxon>
        <taxon>Bryobacteraceae</taxon>
        <taxon>Paludibaculum</taxon>
    </lineage>
</organism>
<accession>A0A7S7NWV9</accession>
<dbReference type="RefSeq" id="WP_194452903.1">
    <property type="nucleotide sequence ID" value="NZ_CP063849.1"/>
</dbReference>
<dbReference type="Proteomes" id="UP000593892">
    <property type="component" value="Chromosome"/>
</dbReference>
<sequence>MTTTDSLCRHFSRMGARLKLRQPDARQGEKIRIDVGRDRVGEFFDIRYHAGIIPEVLDVRPDIHHLVLMVRDGRAKYKYLLGRDERHWFAAAVPGDGVRDVRSAMASLLPAEVEGRSYTRQGEWFFVRVRDVPPDALYFRHEPLSRGAGSKPHLCEELMRRGGTTVMVSPAHPNGIDAVEYQTLIASDPDAWRLNWRQMVRDAEVFARGDIRHRDHRTIRLNGWHRVYLNRERFAAHAPQIAFLD</sequence>
<protein>
    <submittedName>
        <fullName evidence="1">Uncharacterized protein</fullName>
    </submittedName>
</protein>
<proteinExistence type="predicted"/>
<keyword evidence="2" id="KW-1185">Reference proteome</keyword>
<reference evidence="1 2" key="1">
    <citation type="submission" date="2020-10" db="EMBL/GenBank/DDBJ databases">
        <title>Complete genome sequence of Paludibaculum fermentans P105T, a facultatively anaerobic acidobacterium capable of dissimilatory Fe(III) reduction.</title>
        <authorList>
            <person name="Dedysh S.N."/>
            <person name="Beletsky A.V."/>
            <person name="Kulichevskaya I.S."/>
            <person name="Mardanov A.V."/>
            <person name="Ravin N.V."/>
        </authorList>
    </citation>
    <scope>NUCLEOTIDE SEQUENCE [LARGE SCALE GENOMIC DNA]</scope>
    <source>
        <strain evidence="1 2">P105</strain>
    </source>
</reference>
<gene>
    <name evidence="1" type="ORF">IRI77_15260</name>
</gene>
<evidence type="ECO:0000313" key="2">
    <source>
        <dbReference type="Proteomes" id="UP000593892"/>
    </source>
</evidence>
<dbReference type="AlphaFoldDB" id="A0A7S7NWV9"/>